<proteinExistence type="predicted"/>
<reference evidence="1" key="1">
    <citation type="submission" date="2023-08" db="EMBL/GenBank/DDBJ databases">
        <title>A de novo genome assembly of Solanum verrucosum Schlechtendal, a Mexican diploid species geographically isolated from the other diploid A-genome species in potato relatives.</title>
        <authorList>
            <person name="Hosaka K."/>
        </authorList>
    </citation>
    <scope>NUCLEOTIDE SEQUENCE</scope>
    <source>
        <tissue evidence="1">Young leaves</tissue>
    </source>
</reference>
<evidence type="ECO:0000313" key="2">
    <source>
        <dbReference type="Proteomes" id="UP001234989"/>
    </source>
</evidence>
<accession>A0AAF0PNM3</accession>
<keyword evidence="2" id="KW-1185">Reference proteome</keyword>
<dbReference type="Proteomes" id="UP001234989">
    <property type="component" value="Chromosome 1"/>
</dbReference>
<dbReference type="AlphaFoldDB" id="A0AAF0PNM3"/>
<evidence type="ECO:0000313" key="1">
    <source>
        <dbReference type="EMBL" id="WMV08088.1"/>
    </source>
</evidence>
<protein>
    <submittedName>
        <fullName evidence="1">Uncharacterized protein</fullName>
    </submittedName>
</protein>
<dbReference type="EMBL" id="CP133612">
    <property type="protein sequence ID" value="WMV08088.1"/>
    <property type="molecule type" value="Genomic_DNA"/>
</dbReference>
<gene>
    <name evidence="1" type="ORF">MTR67_001473</name>
</gene>
<sequence length="48" mass="5632">MLECIVLFLRLNKQDIQISHKNKLVSVEKHISFFLSVNWAWSRTSSSP</sequence>
<name>A0AAF0PNM3_SOLVR</name>
<organism evidence="1 2">
    <name type="scientific">Solanum verrucosum</name>
    <dbReference type="NCBI Taxonomy" id="315347"/>
    <lineage>
        <taxon>Eukaryota</taxon>
        <taxon>Viridiplantae</taxon>
        <taxon>Streptophyta</taxon>
        <taxon>Embryophyta</taxon>
        <taxon>Tracheophyta</taxon>
        <taxon>Spermatophyta</taxon>
        <taxon>Magnoliopsida</taxon>
        <taxon>eudicotyledons</taxon>
        <taxon>Gunneridae</taxon>
        <taxon>Pentapetalae</taxon>
        <taxon>asterids</taxon>
        <taxon>lamiids</taxon>
        <taxon>Solanales</taxon>
        <taxon>Solanaceae</taxon>
        <taxon>Solanoideae</taxon>
        <taxon>Solaneae</taxon>
        <taxon>Solanum</taxon>
    </lineage>
</organism>